<evidence type="ECO:0000259" key="1">
    <source>
        <dbReference type="Pfam" id="PF17906"/>
    </source>
</evidence>
<reference evidence="2" key="1">
    <citation type="journal article" date="2023" name="G3 (Bethesda)">
        <title>Whole genome assemblies of Zophobas morio and Tenebrio molitor.</title>
        <authorList>
            <person name="Kaur S."/>
            <person name="Stinson S.A."/>
            <person name="diCenzo G.C."/>
        </authorList>
    </citation>
    <scope>NUCLEOTIDE SEQUENCE</scope>
    <source>
        <strain evidence="2">QUZm001</strain>
    </source>
</reference>
<feature type="domain" description="Mos1 transposase HTH" evidence="1">
    <location>
        <begin position="50"/>
        <end position="96"/>
    </location>
</feature>
<dbReference type="InterPro" id="IPR041426">
    <property type="entry name" value="Mos1_HTH"/>
</dbReference>
<dbReference type="PANTHER" id="PTHR46060:SF1">
    <property type="entry name" value="MARINER MOS1 TRANSPOSASE-LIKE PROTEIN"/>
    <property type="match status" value="1"/>
</dbReference>
<name>A0AA38IL65_9CUCU</name>
<evidence type="ECO:0000313" key="2">
    <source>
        <dbReference type="EMBL" id="KAJ3658815.1"/>
    </source>
</evidence>
<dbReference type="EMBL" id="JALNTZ010000003">
    <property type="protein sequence ID" value="KAJ3658815.1"/>
    <property type="molecule type" value="Genomic_DNA"/>
</dbReference>
<keyword evidence="3" id="KW-1185">Reference proteome</keyword>
<comment type="caution">
    <text evidence="2">The sequence shown here is derived from an EMBL/GenBank/DDBJ whole genome shotgun (WGS) entry which is preliminary data.</text>
</comment>
<sequence>MTNTSQNNSVCNITVSVEEISEDSAESQLNVSMETIISNVKFDFKHCYEYRSIIKYLCLKGLTGKEIYGGMSKTLGAVCPSYATVKNWVAAFKRGKVSVKDDDKPERPISLSTPENVDAVHDMILSDPLISIKQISETLKISFERVHHIIHADFRKMNSKMLECRSTASKSGKFALLLCPFS</sequence>
<dbReference type="Proteomes" id="UP001168821">
    <property type="component" value="Unassembled WGS sequence"/>
</dbReference>
<dbReference type="PANTHER" id="PTHR46060">
    <property type="entry name" value="MARINER MOS1 TRANSPOSASE-LIKE PROTEIN"/>
    <property type="match status" value="1"/>
</dbReference>
<dbReference type="AlphaFoldDB" id="A0AA38IL65"/>
<proteinExistence type="predicted"/>
<accession>A0AA38IL65</accession>
<protein>
    <recommendedName>
        <fullName evidence="1">Mos1 transposase HTH domain-containing protein</fullName>
    </recommendedName>
</protein>
<organism evidence="2 3">
    <name type="scientific">Zophobas morio</name>
    <dbReference type="NCBI Taxonomy" id="2755281"/>
    <lineage>
        <taxon>Eukaryota</taxon>
        <taxon>Metazoa</taxon>
        <taxon>Ecdysozoa</taxon>
        <taxon>Arthropoda</taxon>
        <taxon>Hexapoda</taxon>
        <taxon>Insecta</taxon>
        <taxon>Pterygota</taxon>
        <taxon>Neoptera</taxon>
        <taxon>Endopterygota</taxon>
        <taxon>Coleoptera</taxon>
        <taxon>Polyphaga</taxon>
        <taxon>Cucujiformia</taxon>
        <taxon>Tenebrionidae</taxon>
        <taxon>Zophobas</taxon>
    </lineage>
</organism>
<dbReference type="InterPro" id="IPR052709">
    <property type="entry name" value="Transposase-MT_Hybrid"/>
</dbReference>
<evidence type="ECO:0000313" key="3">
    <source>
        <dbReference type="Proteomes" id="UP001168821"/>
    </source>
</evidence>
<dbReference type="Pfam" id="PF17906">
    <property type="entry name" value="HTH_48"/>
    <property type="match status" value="1"/>
</dbReference>
<gene>
    <name evidence="2" type="ORF">Zmor_010536</name>
</gene>